<dbReference type="SUPFAM" id="SSF52283">
    <property type="entry name" value="Formate/glycerate dehydrogenase catalytic domain-like"/>
    <property type="match status" value="1"/>
</dbReference>
<evidence type="ECO:0000256" key="2">
    <source>
        <dbReference type="ARBA" id="ARBA00005216"/>
    </source>
</evidence>
<dbReference type="OrthoDB" id="9793626at2"/>
<keyword evidence="9" id="KW-0718">Serine biosynthesis</keyword>
<name>A0A4R6VRZ8_9PSEU</name>
<gene>
    <name evidence="11" type="ORF">EV188_101637</name>
</gene>
<dbReference type="InterPro" id="IPR002912">
    <property type="entry name" value="ACT_dom"/>
</dbReference>
<dbReference type="SUPFAM" id="SSF143548">
    <property type="entry name" value="Serine metabolism enzymes domain"/>
    <property type="match status" value="1"/>
</dbReference>
<dbReference type="InterPro" id="IPR036291">
    <property type="entry name" value="NAD(P)-bd_dom_sf"/>
</dbReference>
<evidence type="ECO:0000256" key="4">
    <source>
        <dbReference type="ARBA" id="ARBA00021582"/>
    </source>
</evidence>
<dbReference type="InterPro" id="IPR045865">
    <property type="entry name" value="ACT-like_dom_sf"/>
</dbReference>
<evidence type="ECO:0000256" key="7">
    <source>
        <dbReference type="ARBA" id="ARBA00048126"/>
    </source>
</evidence>
<comment type="caution">
    <text evidence="11">The sequence shown here is derived from an EMBL/GenBank/DDBJ whole genome shotgun (WGS) entry which is preliminary data.</text>
</comment>
<dbReference type="GO" id="GO:0051287">
    <property type="term" value="F:NAD binding"/>
    <property type="evidence" value="ECO:0007669"/>
    <property type="project" value="UniProtKB-UniRule"/>
</dbReference>
<evidence type="ECO:0000256" key="1">
    <source>
        <dbReference type="ARBA" id="ARBA00003800"/>
    </source>
</evidence>
<dbReference type="GO" id="GO:0006564">
    <property type="term" value="P:L-serine biosynthetic process"/>
    <property type="evidence" value="ECO:0007669"/>
    <property type="project" value="UniProtKB-UniRule"/>
</dbReference>
<keyword evidence="5 9" id="KW-0560">Oxidoreductase</keyword>
<dbReference type="InterPro" id="IPR029009">
    <property type="entry name" value="ASB_dom_sf"/>
</dbReference>
<keyword evidence="12" id="KW-1185">Reference proteome</keyword>
<sequence>MTTAASKPVVLMAEKLAPSTLEVFGDEVEIRTVDGTDRASLLEAVATADALLVRSATQVDAEVFAAAKKLKIVGRAGVGLDNVEVPAATAQGVMVVNAPTSNIVSAAEHALALLLATARHIPQADASLRDGRWERSKLSGVEIQGKTVGVIGLGKIGQLFAARIASFGTHVIAYDPYLPQSRATQLGIELVELDELLARADMMTIHLPKTPETQGLIGKEALAKTKPGVIIVNAARGGLVDEDALAEAVRSGHVAGAGIDVYVTEPTTSSPLFELPQVTVTPHLGASTAEAQDRAGTDVAHSVLAGLRGDFVPDAVNVSGGAVGEEVRPWLGITQKLGILLSDLAGAPEELQVQVRGELAHEDVSVLSLAALRGVFGEVVDEPVTFVNAPALAEERGVTATVETATESPNHRSMVTLRSVRDGGEAVTVSGTLTGADEVEKLVEINGRSFDLRAEGDVLLFEYTDRPGAMGTVGTMLGESGVNIEAAQLSQQRDRGSSIMLLRVDQPVAAEVLEKIGEALDAQTTRLISFG</sequence>
<dbReference type="InterPro" id="IPR006236">
    <property type="entry name" value="PGDH"/>
</dbReference>
<dbReference type="UniPathway" id="UPA00135">
    <property type="reaction ID" value="UER00196"/>
</dbReference>
<dbReference type="Proteomes" id="UP000295705">
    <property type="component" value="Unassembled WGS sequence"/>
</dbReference>
<evidence type="ECO:0000256" key="3">
    <source>
        <dbReference type="ARBA" id="ARBA00005854"/>
    </source>
</evidence>
<dbReference type="PROSITE" id="PS51671">
    <property type="entry name" value="ACT"/>
    <property type="match status" value="1"/>
</dbReference>
<dbReference type="Gene3D" id="3.30.1330.90">
    <property type="entry name" value="D-3-phosphoglycerate dehydrogenase, domain 3"/>
    <property type="match status" value="1"/>
</dbReference>
<comment type="catalytic activity">
    <reaction evidence="7">
        <text>(R)-2-hydroxyglutarate + NAD(+) = 2-oxoglutarate + NADH + H(+)</text>
        <dbReference type="Rhea" id="RHEA:49612"/>
        <dbReference type="ChEBI" id="CHEBI:15378"/>
        <dbReference type="ChEBI" id="CHEBI:15801"/>
        <dbReference type="ChEBI" id="CHEBI:16810"/>
        <dbReference type="ChEBI" id="CHEBI:57540"/>
        <dbReference type="ChEBI" id="CHEBI:57945"/>
        <dbReference type="EC" id="1.1.1.399"/>
    </reaction>
</comment>
<dbReference type="Pfam" id="PF00389">
    <property type="entry name" value="2-Hacid_dh"/>
    <property type="match status" value="1"/>
</dbReference>
<dbReference type="Pfam" id="PF19304">
    <property type="entry name" value="PGDH_inter"/>
    <property type="match status" value="1"/>
</dbReference>
<protein>
    <recommendedName>
        <fullName evidence="4 9">D-3-phosphoglycerate dehydrogenase</fullName>
        <ecNumber evidence="9">1.1.1.95</ecNumber>
    </recommendedName>
</protein>
<dbReference type="Pfam" id="PF02826">
    <property type="entry name" value="2-Hacid_dh_C"/>
    <property type="match status" value="1"/>
</dbReference>
<dbReference type="SUPFAM" id="SSF55021">
    <property type="entry name" value="ACT-like"/>
    <property type="match status" value="1"/>
</dbReference>
<evidence type="ECO:0000313" key="11">
    <source>
        <dbReference type="EMBL" id="TDQ65387.1"/>
    </source>
</evidence>
<keyword evidence="6 9" id="KW-0520">NAD</keyword>
<dbReference type="CDD" id="cd04902">
    <property type="entry name" value="ACT_3PGDH-xct"/>
    <property type="match status" value="1"/>
</dbReference>
<dbReference type="EC" id="1.1.1.95" evidence="9"/>
<comment type="function">
    <text evidence="1">Catalyzes the reversible oxidation of 3-phospho-D-glycerate to 3-phosphonooxypyruvate, the first step of the phosphorylated L-serine biosynthesis pathway. Also catalyzes the reversible oxidation of 2-hydroxyglutarate to 2-oxoglutarate.</text>
</comment>
<dbReference type="GO" id="GO:0004617">
    <property type="term" value="F:phosphoglycerate dehydrogenase activity"/>
    <property type="evidence" value="ECO:0007669"/>
    <property type="project" value="UniProtKB-UniRule"/>
</dbReference>
<accession>A0A4R6VRZ8</accession>
<dbReference type="PROSITE" id="PS00671">
    <property type="entry name" value="D_2_HYDROXYACID_DH_3"/>
    <property type="match status" value="1"/>
</dbReference>
<dbReference type="EMBL" id="SNYO01000001">
    <property type="protein sequence ID" value="TDQ65387.1"/>
    <property type="molecule type" value="Genomic_DNA"/>
</dbReference>
<proteinExistence type="inferred from homology"/>
<dbReference type="Pfam" id="PF01842">
    <property type="entry name" value="ACT"/>
    <property type="match status" value="1"/>
</dbReference>
<evidence type="ECO:0000256" key="9">
    <source>
        <dbReference type="RuleBase" id="RU363003"/>
    </source>
</evidence>
<dbReference type="InterPro" id="IPR006140">
    <property type="entry name" value="D-isomer_DH_NAD-bd"/>
</dbReference>
<dbReference type="AlphaFoldDB" id="A0A4R6VRZ8"/>
<evidence type="ECO:0000256" key="8">
    <source>
        <dbReference type="ARBA" id="ARBA00048731"/>
    </source>
</evidence>
<dbReference type="CDD" id="cd12173">
    <property type="entry name" value="PGDH_4"/>
    <property type="match status" value="1"/>
</dbReference>
<dbReference type="InterPro" id="IPR006139">
    <property type="entry name" value="D-isomer_2_OHA_DH_cat_dom"/>
</dbReference>
<dbReference type="FunFam" id="3.40.50.720:FF:000021">
    <property type="entry name" value="D-3-phosphoglycerate dehydrogenase"/>
    <property type="match status" value="1"/>
</dbReference>
<evidence type="ECO:0000256" key="5">
    <source>
        <dbReference type="ARBA" id="ARBA00023002"/>
    </source>
</evidence>
<dbReference type="PANTHER" id="PTHR42938:SF47">
    <property type="entry name" value="HYDROXYPYRUVATE REDUCTASE"/>
    <property type="match status" value="1"/>
</dbReference>
<dbReference type="InterPro" id="IPR029753">
    <property type="entry name" value="D-isomer_DH_CS"/>
</dbReference>
<evidence type="ECO:0000313" key="12">
    <source>
        <dbReference type="Proteomes" id="UP000295705"/>
    </source>
</evidence>
<dbReference type="SUPFAM" id="SSF51735">
    <property type="entry name" value="NAD(P)-binding Rossmann-fold domains"/>
    <property type="match status" value="1"/>
</dbReference>
<comment type="pathway">
    <text evidence="2 9">Amino-acid biosynthesis; L-serine biosynthesis; L-serine from 3-phospho-D-glycerate: step 1/3.</text>
</comment>
<dbReference type="PANTHER" id="PTHR42938">
    <property type="entry name" value="FORMATE DEHYDROGENASE 1"/>
    <property type="match status" value="1"/>
</dbReference>
<evidence type="ECO:0000256" key="6">
    <source>
        <dbReference type="ARBA" id="ARBA00023027"/>
    </source>
</evidence>
<organism evidence="11 12">
    <name type="scientific">Actinomycetospora succinea</name>
    <dbReference type="NCBI Taxonomy" id="663603"/>
    <lineage>
        <taxon>Bacteria</taxon>
        <taxon>Bacillati</taxon>
        <taxon>Actinomycetota</taxon>
        <taxon>Actinomycetes</taxon>
        <taxon>Pseudonocardiales</taxon>
        <taxon>Pseudonocardiaceae</taxon>
        <taxon>Actinomycetospora</taxon>
    </lineage>
</organism>
<comment type="similarity">
    <text evidence="3 9">Belongs to the D-isomer specific 2-hydroxyacid dehydrogenase family.</text>
</comment>
<keyword evidence="9" id="KW-0028">Amino-acid biosynthesis</keyword>
<comment type="catalytic activity">
    <reaction evidence="8 9">
        <text>(2R)-3-phosphoglycerate + NAD(+) = 3-phosphooxypyruvate + NADH + H(+)</text>
        <dbReference type="Rhea" id="RHEA:12641"/>
        <dbReference type="ChEBI" id="CHEBI:15378"/>
        <dbReference type="ChEBI" id="CHEBI:18110"/>
        <dbReference type="ChEBI" id="CHEBI:57540"/>
        <dbReference type="ChEBI" id="CHEBI:57945"/>
        <dbReference type="ChEBI" id="CHEBI:58272"/>
        <dbReference type="EC" id="1.1.1.95"/>
    </reaction>
</comment>
<dbReference type="Gene3D" id="3.30.70.260">
    <property type="match status" value="1"/>
</dbReference>
<dbReference type="Gene3D" id="3.40.50.720">
    <property type="entry name" value="NAD(P)-binding Rossmann-like Domain"/>
    <property type="match status" value="2"/>
</dbReference>
<reference evidence="11 12" key="1">
    <citation type="submission" date="2019-03" db="EMBL/GenBank/DDBJ databases">
        <title>Genomic Encyclopedia of Type Strains, Phase IV (KMG-IV): sequencing the most valuable type-strain genomes for metagenomic binning, comparative biology and taxonomic classification.</title>
        <authorList>
            <person name="Goeker M."/>
        </authorList>
    </citation>
    <scope>NUCLEOTIDE SEQUENCE [LARGE SCALE GENOMIC DNA]</scope>
    <source>
        <strain evidence="11 12">DSM 45775</strain>
    </source>
</reference>
<dbReference type="PROSITE" id="PS00065">
    <property type="entry name" value="D_2_HYDROXYACID_DH_1"/>
    <property type="match status" value="1"/>
</dbReference>
<feature type="domain" description="ACT" evidence="10">
    <location>
        <begin position="458"/>
        <end position="530"/>
    </location>
</feature>
<dbReference type="NCBIfam" id="TIGR01327">
    <property type="entry name" value="PGDH"/>
    <property type="match status" value="1"/>
</dbReference>
<evidence type="ECO:0000259" key="10">
    <source>
        <dbReference type="PROSITE" id="PS51671"/>
    </source>
</evidence>
<dbReference type="InterPro" id="IPR045626">
    <property type="entry name" value="PGDH_ASB_dom"/>
</dbReference>
<dbReference type="InterPro" id="IPR029752">
    <property type="entry name" value="D-isomer_DH_CS1"/>
</dbReference>